<dbReference type="PATRIC" id="fig|1235802.3.peg.3427"/>
<dbReference type="InterPro" id="IPR001387">
    <property type="entry name" value="Cro/C1-type_HTH"/>
</dbReference>
<organism evidence="3 4">
    <name type="scientific">Eubacterium plexicaudatum ASF492</name>
    <dbReference type="NCBI Taxonomy" id="1235802"/>
    <lineage>
        <taxon>Bacteria</taxon>
        <taxon>Bacillati</taxon>
        <taxon>Bacillota</taxon>
        <taxon>Clostridia</taxon>
        <taxon>Eubacteriales</taxon>
        <taxon>Eubacteriaceae</taxon>
        <taxon>Eubacterium</taxon>
    </lineage>
</organism>
<dbReference type="HOGENOM" id="CLU_066192_4_2_9"/>
<dbReference type="eggNOG" id="COG1396">
    <property type="taxonomic scope" value="Bacteria"/>
</dbReference>
<dbReference type="PANTHER" id="PTHR46558:SF13">
    <property type="entry name" value="HTH-TYPE TRANSCRIPTIONAL REGULATOR IMMR"/>
    <property type="match status" value="1"/>
</dbReference>
<dbReference type="PROSITE" id="PS50943">
    <property type="entry name" value="HTH_CROC1"/>
    <property type="match status" value="1"/>
</dbReference>
<keyword evidence="1" id="KW-0238">DNA-binding</keyword>
<dbReference type="Pfam" id="PF01381">
    <property type="entry name" value="HTH_3"/>
    <property type="match status" value="1"/>
</dbReference>
<sequence length="109" mass="12358">MNFGKTLKRLRLEAGLTQKQLAAQLGVTKSVISFYELQERIPSPAILVKLAAVFHVSTDYLLGIDNVERLDVTGLTKDEVKLVSFMIEALRDKSLKLSYKQNWFKNSDN</sequence>
<evidence type="ECO:0000313" key="4">
    <source>
        <dbReference type="Proteomes" id="UP000012589"/>
    </source>
</evidence>
<dbReference type="SMART" id="SM00530">
    <property type="entry name" value="HTH_XRE"/>
    <property type="match status" value="1"/>
</dbReference>
<evidence type="ECO:0000259" key="2">
    <source>
        <dbReference type="PROSITE" id="PS50943"/>
    </source>
</evidence>
<dbReference type="PANTHER" id="PTHR46558">
    <property type="entry name" value="TRACRIPTIONAL REGULATORY PROTEIN-RELATED-RELATED"/>
    <property type="match status" value="1"/>
</dbReference>
<evidence type="ECO:0000256" key="1">
    <source>
        <dbReference type="ARBA" id="ARBA00023125"/>
    </source>
</evidence>
<feature type="domain" description="HTH cro/C1-type" evidence="2">
    <location>
        <begin position="7"/>
        <end position="61"/>
    </location>
</feature>
<dbReference type="EMBL" id="AQFT01000096">
    <property type="protein sequence ID" value="EMZ24555.1"/>
    <property type="molecule type" value="Genomic_DNA"/>
</dbReference>
<dbReference type="AlphaFoldDB" id="N2AEH5"/>
<dbReference type="CDD" id="cd00093">
    <property type="entry name" value="HTH_XRE"/>
    <property type="match status" value="1"/>
</dbReference>
<name>N2AEH5_9FIRM</name>
<evidence type="ECO:0000313" key="3">
    <source>
        <dbReference type="EMBL" id="EMZ24555.1"/>
    </source>
</evidence>
<dbReference type="OrthoDB" id="9785138at2"/>
<keyword evidence="4" id="KW-1185">Reference proteome</keyword>
<dbReference type="InterPro" id="IPR010982">
    <property type="entry name" value="Lambda_DNA-bd_dom_sf"/>
</dbReference>
<dbReference type="SUPFAM" id="SSF47413">
    <property type="entry name" value="lambda repressor-like DNA-binding domains"/>
    <property type="match status" value="1"/>
</dbReference>
<proteinExistence type="predicted"/>
<protein>
    <recommendedName>
        <fullName evidence="2">HTH cro/C1-type domain-containing protein</fullName>
    </recommendedName>
</protein>
<dbReference type="Gene3D" id="1.10.260.40">
    <property type="entry name" value="lambda repressor-like DNA-binding domains"/>
    <property type="match status" value="1"/>
</dbReference>
<gene>
    <name evidence="3" type="ORF">C823_03240</name>
</gene>
<comment type="caution">
    <text evidence="3">The sequence shown here is derived from an EMBL/GenBank/DDBJ whole genome shotgun (WGS) entry which is preliminary data.</text>
</comment>
<dbReference type="STRING" id="1235802.C823_03240"/>
<reference evidence="3 4" key="1">
    <citation type="journal article" date="2014" name="Genome Announc.">
        <title>Draft genome sequences of the altered schaedler flora, a defined bacterial community from gnotobiotic mice.</title>
        <authorList>
            <person name="Wannemuehler M.J."/>
            <person name="Overstreet A.M."/>
            <person name="Ward D.V."/>
            <person name="Phillips G.J."/>
        </authorList>
    </citation>
    <scope>NUCLEOTIDE SEQUENCE [LARGE SCALE GENOMIC DNA]</scope>
    <source>
        <strain evidence="3 4">ASF492</strain>
    </source>
</reference>
<accession>N2AEH5</accession>
<dbReference type="Proteomes" id="UP000012589">
    <property type="component" value="Unassembled WGS sequence"/>
</dbReference>
<dbReference type="GO" id="GO:0003677">
    <property type="term" value="F:DNA binding"/>
    <property type="evidence" value="ECO:0007669"/>
    <property type="project" value="UniProtKB-KW"/>
</dbReference>